<dbReference type="EMBL" id="AGEL01000003">
    <property type="protein sequence ID" value="EHO18011.1"/>
    <property type="molecule type" value="Genomic_DNA"/>
</dbReference>
<sequence>MEPKAVIFDLDGTLTESGEGIMKAAIAGLAAVGRESGGTEKLQKLIGPPLTEGFSEVYGLTEDECKEAVRAFRAYYETKGIFENELYPGALNLLRTLRERGTALYLATSKPELQARRVLAAFSLTAYFKGIAGGDDTRDGGNKEKILSRLVQTQAIPAAAAVMVGDRAYDICAANALGIAGVGVTYGYGSREELEKAGATHIVSSIDALTDLLFRGL</sequence>
<dbReference type="SFLD" id="SFLDG01129">
    <property type="entry name" value="C1.5:_HAD__Beta-PGM__Phosphata"/>
    <property type="match status" value="1"/>
</dbReference>
<organism evidence="1 2">
    <name type="scientific">Stomatobaculum longum</name>
    <dbReference type="NCBI Taxonomy" id="796942"/>
    <lineage>
        <taxon>Bacteria</taxon>
        <taxon>Bacillati</taxon>
        <taxon>Bacillota</taxon>
        <taxon>Clostridia</taxon>
        <taxon>Lachnospirales</taxon>
        <taxon>Lachnospiraceae</taxon>
        <taxon>Stomatobaculum</taxon>
    </lineage>
</organism>
<dbReference type="InterPro" id="IPR041492">
    <property type="entry name" value="HAD_2"/>
</dbReference>
<dbReference type="Proteomes" id="UP000018466">
    <property type="component" value="Unassembled WGS sequence"/>
</dbReference>
<dbReference type="InterPro" id="IPR023198">
    <property type="entry name" value="PGP-like_dom2"/>
</dbReference>
<dbReference type="Gene3D" id="1.10.150.240">
    <property type="entry name" value="Putative phosphatase, domain 2"/>
    <property type="match status" value="1"/>
</dbReference>
<dbReference type="Gene3D" id="3.40.50.1000">
    <property type="entry name" value="HAD superfamily/HAD-like"/>
    <property type="match status" value="1"/>
</dbReference>
<reference evidence="1 2" key="1">
    <citation type="submission" date="2011-10" db="EMBL/GenBank/DDBJ databases">
        <title>The Genome Sequence of Lachnospiraceae bacterium ACC2.</title>
        <authorList>
            <consortium name="The Broad Institute Genome Sequencing Platform"/>
            <person name="Earl A."/>
            <person name="Ward D."/>
            <person name="Feldgarden M."/>
            <person name="Gevers D."/>
            <person name="Sizova M."/>
            <person name="Hazen A."/>
            <person name="Epstein S."/>
            <person name="Young S.K."/>
            <person name="Zeng Q."/>
            <person name="Gargeya S."/>
            <person name="Fitzgerald M."/>
            <person name="Haas B."/>
            <person name="Abouelleil A."/>
            <person name="Alvarado L."/>
            <person name="Arachchi H.M."/>
            <person name="Berlin A."/>
            <person name="Brown A."/>
            <person name="Chapman S.B."/>
            <person name="Chen Z."/>
            <person name="Dunbar C."/>
            <person name="Freedman E."/>
            <person name="Gearin G."/>
            <person name="Goldberg J."/>
            <person name="Griggs A."/>
            <person name="Gujja S."/>
            <person name="Heiman D."/>
            <person name="Howarth C."/>
            <person name="Larson L."/>
            <person name="Lui A."/>
            <person name="MacDonald P.J.P."/>
            <person name="Montmayeur A."/>
            <person name="Murphy C."/>
            <person name="Neiman D."/>
            <person name="Pearson M."/>
            <person name="Priest M."/>
            <person name="Roberts A."/>
            <person name="Saif S."/>
            <person name="Shea T."/>
            <person name="Shenoy N."/>
            <person name="Sisk P."/>
            <person name="Stolte C."/>
            <person name="Sykes S."/>
            <person name="Wortman J."/>
            <person name="Nusbaum C."/>
            <person name="Birren B."/>
        </authorList>
    </citation>
    <scope>NUCLEOTIDE SEQUENCE [LARGE SCALE GENOMIC DNA]</scope>
    <source>
        <strain evidence="1 2">ACC2</strain>
    </source>
</reference>
<dbReference type="PANTHER" id="PTHR43434">
    <property type="entry name" value="PHOSPHOGLYCOLATE PHOSPHATASE"/>
    <property type="match status" value="1"/>
</dbReference>
<dbReference type="GO" id="GO:0004713">
    <property type="term" value="F:protein tyrosine kinase activity"/>
    <property type="evidence" value="ECO:0007669"/>
    <property type="project" value="TreeGrafter"/>
</dbReference>
<evidence type="ECO:0000313" key="2">
    <source>
        <dbReference type="Proteomes" id="UP000018466"/>
    </source>
</evidence>
<dbReference type="RefSeq" id="WP_009532030.1">
    <property type="nucleotide sequence ID" value="NZ_JH590861.1"/>
</dbReference>
<protein>
    <recommendedName>
        <fullName evidence="3">HAD hydrolase, family IA</fullName>
    </recommendedName>
</protein>
<name>A0AA36Y6F3_9FIRM</name>
<dbReference type="InterPro" id="IPR036412">
    <property type="entry name" value="HAD-like_sf"/>
</dbReference>
<dbReference type="GO" id="GO:0005829">
    <property type="term" value="C:cytosol"/>
    <property type="evidence" value="ECO:0007669"/>
    <property type="project" value="TreeGrafter"/>
</dbReference>
<dbReference type="PANTHER" id="PTHR43434:SF20">
    <property type="entry name" value="5'-NUCLEOTIDASE"/>
    <property type="match status" value="1"/>
</dbReference>
<dbReference type="AlphaFoldDB" id="A0AA36Y6F3"/>
<accession>A0AA36Y6F3</accession>
<dbReference type="GeneID" id="86939992"/>
<evidence type="ECO:0000313" key="1">
    <source>
        <dbReference type="EMBL" id="EHO18011.1"/>
    </source>
</evidence>
<proteinExistence type="predicted"/>
<dbReference type="InterPro" id="IPR050155">
    <property type="entry name" value="HAD-like_hydrolase_sf"/>
</dbReference>
<dbReference type="SFLD" id="SFLDS00003">
    <property type="entry name" value="Haloacid_Dehalogenase"/>
    <property type="match status" value="1"/>
</dbReference>
<gene>
    <name evidence="1" type="ORF">HMPREF9623_00195</name>
</gene>
<dbReference type="InterPro" id="IPR023214">
    <property type="entry name" value="HAD_sf"/>
</dbReference>
<dbReference type="Pfam" id="PF13419">
    <property type="entry name" value="HAD_2"/>
    <property type="match status" value="1"/>
</dbReference>
<dbReference type="SUPFAM" id="SSF56784">
    <property type="entry name" value="HAD-like"/>
    <property type="match status" value="1"/>
</dbReference>
<keyword evidence="2" id="KW-1185">Reference proteome</keyword>
<evidence type="ECO:0008006" key="3">
    <source>
        <dbReference type="Google" id="ProtNLM"/>
    </source>
</evidence>
<comment type="caution">
    <text evidence="1">The sequence shown here is derived from an EMBL/GenBank/DDBJ whole genome shotgun (WGS) entry which is preliminary data.</text>
</comment>